<comment type="caution">
    <text evidence="3">The sequence shown here is derived from an EMBL/GenBank/DDBJ whole genome shotgun (WGS) entry which is preliminary data.</text>
</comment>
<keyword evidence="4" id="KW-1185">Reference proteome</keyword>
<evidence type="ECO:0000313" key="3">
    <source>
        <dbReference type="EMBL" id="GEP84879.1"/>
    </source>
</evidence>
<evidence type="ECO:0000259" key="2">
    <source>
        <dbReference type="Pfam" id="PF01370"/>
    </source>
</evidence>
<reference evidence="3 4" key="1">
    <citation type="submission" date="2019-07" db="EMBL/GenBank/DDBJ databases">
        <title>Whole genome shotgun sequence of Staphylococcus piscifermentans NBRC 109625.</title>
        <authorList>
            <person name="Hosoyama A."/>
            <person name="Uohara A."/>
            <person name="Ohji S."/>
            <person name="Ichikawa N."/>
        </authorList>
    </citation>
    <scope>NUCLEOTIDE SEQUENCE [LARGE SCALE GENOMIC DNA]</scope>
    <source>
        <strain evidence="3 4">NBRC 109625</strain>
    </source>
</reference>
<dbReference type="PANTHER" id="PTHR43000">
    <property type="entry name" value="DTDP-D-GLUCOSE 4,6-DEHYDRATASE-RELATED"/>
    <property type="match status" value="1"/>
</dbReference>
<dbReference type="SUPFAM" id="SSF51735">
    <property type="entry name" value="NAD(P)-binding Rossmann-fold domains"/>
    <property type="match status" value="1"/>
</dbReference>
<dbReference type="InterPro" id="IPR036291">
    <property type="entry name" value="NAD(P)-bd_dom_sf"/>
</dbReference>
<sequence>MKVLITGGSGFIGSHIAERFHNEGNEVFVVDNLSTGKRENIPFIDDAHFYQENVQNHELLTDLVKTHQFEYIFHLAAMVSVVETVEKPVESNGDNIDSTIHLLEATRQHNTNLKKFFFASSAAIYGDLPDLPKSVEDSNVNPLSPYAVQKFAGEQYTKIYHTLYGLPTVALRFFNVYGPRQNPESDYSGVLSIINQKFLNKAPFTFFGDGKQTRDFIYIKDLLQAIWIVIEDDSTNGKVFNAGTGKQTDLITVFNAFSDYFGYEIPYSFTDARAGDIKHSYSDVSPLKDLGFRPEYDIMKGIAAYLKYNQK</sequence>
<evidence type="ECO:0000313" key="4">
    <source>
        <dbReference type="Proteomes" id="UP000321736"/>
    </source>
</evidence>
<organism evidence="3 4">
    <name type="scientific">Staphylococcus piscifermentans</name>
    <dbReference type="NCBI Taxonomy" id="70258"/>
    <lineage>
        <taxon>Bacteria</taxon>
        <taxon>Bacillati</taxon>
        <taxon>Bacillota</taxon>
        <taxon>Bacilli</taxon>
        <taxon>Bacillales</taxon>
        <taxon>Staphylococcaceae</taxon>
        <taxon>Staphylococcus</taxon>
    </lineage>
</organism>
<proteinExistence type="inferred from homology"/>
<protein>
    <submittedName>
        <fullName evidence="3">NAD-dependent dehydratase</fullName>
    </submittedName>
</protein>
<feature type="domain" description="NAD-dependent epimerase/dehydratase" evidence="2">
    <location>
        <begin position="3"/>
        <end position="243"/>
    </location>
</feature>
<dbReference type="Gene3D" id="3.40.50.720">
    <property type="entry name" value="NAD(P)-binding Rossmann-like Domain"/>
    <property type="match status" value="1"/>
</dbReference>
<dbReference type="EMBL" id="BKAR01000016">
    <property type="protein sequence ID" value="GEP84879.1"/>
    <property type="molecule type" value="Genomic_DNA"/>
</dbReference>
<dbReference type="OrthoDB" id="9801785at2"/>
<comment type="similarity">
    <text evidence="1">Belongs to the NAD(P)-dependent epimerase/dehydratase family.</text>
</comment>
<dbReference type="InterPro" id="IPR001509">
    <property type="entry name" value="Epimerase_deHydtase"/>
</dbReference>
<dbReference type="Proteomes" id="UP000321736">
    <property type="component" value="Unassembled WGS sequence"/>
</dbReference>
<dbReference type="RefSeq" id="WP_095103391.1">
    <property type="nucleotide sequence ID" value="NZ_BKAR01000016.1"/>
</dbReference>
<accession>A0A239TLC9</accession>
<dbReference type="AlphaFoldDB" id="A0A239TLC9"/>
<name>A0A239TLC9_9STAP</name>
<evidence type="ECO:0000256" key="1">
    <source>
        <dbReference type="ARBA" id="ARBA00007637"/>
    </source>
</evidence>
<dbReference type="Pfam" id="PF01370">
    <property type="entry name" value="Epimerase"/>
    <property type="match status" value="1"/>
</dbReference>
<gene>
    <name evidence="3" type="ORF">SPI02_14640</name>
</gene>